<organism evidence="3 4">
    <name type="scientific">Amycolatopsis cihanbeyliensis</name>
    <dbReference type="NCBI Taxonomy" id="1128664"/>
    <lineage>
        <taxon>Bacteria</taxon>
        <taxon>Bacillati</taxon>
        <taxon>Actinomycetota</taxon>
        <taxon>Actinomycetes</taxon>
        <taxon>Pseudonocardiales</taxon>
        <taxon>Pseudonocardiaceae</taxon>
        <taxon>Amycolatopsis</taxon>
    </lineage>
</organism>
<sequence length="214" mass="23886">MREHHVWRLIRQARRDTRDHLAGTRDRHSCLPTVSGWTALSFLGKSLQDRPLADVVAFQHLLIRIHRRAYRWDLWLAFGIALGGADEDRFDDCICWLVLRGRRAFARVLIDPDTLAGMDLGPMEVSGSGGLATLTHEVLVPGGGEALSRWQDEWLHDVVGSIPPAGPPLGDPPPQDLAAARRRFPKLAARHLPPEQADPIGPLIRHDFPVGRAR</sequence>
<feature type="compositionally biased region" description="Basic and acidic residues" evidence="1">
    <location>
        <begin position="204"/>
        <end position="214"/>
    </location>
</feature>
<comment type="caution">
    <text evidence="3">The sequence shown here is derived from an EMBL/GenBank/DDBJ whole genome shotgun (WGS) entry which is preliminary data.</text>
</comment>
<evidence type="ECO:0000259" key="2">
    <source>
        <dbReference type="Pfam" id="PF14024"/>
    </source>
</evidence>
<reference evidence="3 4" key="1">
    <citation type="submission" date="2019-06" db="EMBL/GenBank/DDBJ databases">
        <title>Sequencing the genomes of 1000 actinobacteria strains.</title>
        <authorList>
            <person name="Klenk H.-P."/>
        </authorList>
    </citation>
    <scope>NUCLEOTIDE SEQUENCE [LARGE SCALE GENOMIC DNA]</scope>
    <source>
        <strain evidence="3 4">DSM 45679</strain>
    </source>
</reference>
<accession>A0A542DEH0</accession>
<dbReference type="RefSeq" id="WP_141996276.1">
    <property type="nucleotide sequence ID" value="NZ_VFML01000001.1"/>
</dbReference>
<keyword evidence="4" id="KW-1185">Reference proteome</keyword>
<dbReference type="EMBL" id="VFML01000001">
    <property type="protein sequence ID" value="TQJ01478.1"/>
    <property type="molecule type" value="Genomic_DNA"/>
</dbReference>
<dbReference type="OrthoDB" id="6200718at2"/>
<dbReference type="AlphaFoldDB" id="A0A542DEH0"/>
<evidence type="ECO:0000313" key="3">
    <source>
        <dbReference type="EMBL" id="TQJ01478.1"/>
    </source>
</evidence>
<dbReference type="Proteomes" id="UP000320876">
    <property type="component" value="Unassembled WGS sequence"/>
</dbReference>
<evidence type="ECO:0000256" key="1">
    <source>
        <dbReference type="SAM" id="MobiDB-lite"/>
    </source>
</evidence>
<protein>
    <submittedName>
        <fullName evidence="3">Uncharacterized protein DUF4240</fullName>
    </submittedName>
</protein>
<feature type="region of interest" description="Disordered" evidence="1">
    <location>
        <begin position="191"/>
        <end position="214"/>
    </location>
</feature>
<proteinExistence type="predicted"/>
<evidence type="ECO:0000313" key="4">
    <source>
        <dbReference type="Proteomes" id="UP000320876"/>
    </source>
</evidence>
<dbReference type="InterPro" id="IPR025334">
    <property type="entry name" value="DUF4240"/>
</dbReference>
<feature type="domain" description="DUF4240" evidence="2">
    <location>
        <begin position="1"/>
        <end position="119"/>
    </location>
</feature>
<name>A0A542DEH0_AMYCI</name>
<dbReference type="Pfam" id="PF14024">
    <property type="entry name" value="DUF4240"/>
    <property type="match status" value="1"/>
</dbReference>
<gene>
    <name evidence="3" type="ORF">FB471_1163</name>
</gene>